<reference evidence="2 3" key="1">
    <citation type="submission" date="2017-11" db="EMBL/GenBank/DDBJ databases">
        <title>De-novo sequencing of pomegranate (Punica granatum L.) genome.</title>
        <authorList>
            <person name="Akparov Z."/>
            <person name="Amiraslanov A."/>
            <person name="Hajiyeva S."/>
            <person name="Abbasov M."/>
            <person name="Kaur K."/>
            <person name="Hamwieh A."/>
            <person name="Solovyev V."/>
            <person name="Salamov A."/>
            <person name="Braich B."/>
            <person name="Kosarev P."/>
            <person name="Mahmoud A."/>
            <person name="Hajiyev E."/>
            <person name="Babayeva S."/>
            <person name="Izzatullayeva V."/>
            <person name="Mammadov A."/>
            <person name="Mammadov A."/>
            <person name="Sharifova S."/>
            <person name="Ojaghi J."/>
            <person name="Eynullazada K."/>
            <person name="Bayramov B."/>
            <person name="Abdulazimova A."/>
            <person name="Shahmuradov I."/>
        </authorList>
    </citation>
    <scope>NUCLEOTIDE SEQUENCE [LARGE SCALE GENOMIC DNA]</scope>
    <source>
        <strain evidence="3">cv. AG2017</strain>
        <tissue evidence="2">Leaf</tissue>
    </source>
</reference>
<gene>
    <name evidence="2" type="ORF">CRG98_019415</name>
</gene>
<dbReference type="AlphaFoldDB" id="A0A2I0JV84"/>
<proteinExistence type="predicted"/>
<keyword evidence="3" id="KW-1185">Reference proteome</keyword>
<evidence type="ECO:0000259" key="1">
    <source>
        <dbReference type="Pfam" id="PF14244"/>
    </source>
</evidence>
<feature type="domain" description="Retrotransposon Copia-like N-terminal" evidence="1">
    <location>
        <begin position="31"/>
        <end position="76"/>
    </location>
</feature>
<dbReference type="PANTHER" id="PTHR37610:SF97">
    <property type="entry name" value="RETROTRANSPOSON GAG DOMAIN-CONTAINING PROTEIN"/>
    <property type="match status" value="1"/>
</dbReference>
<dbReference type="EMBL" id="PGOL01001181">
    <property type="protein sequence ID" value="PKI60227.1"/>
    <property type="molecule type" value="Genomic_DNA"/>
</dbReference>
<protein>
    <recommendedName>
        <fullName evidence="1">Retrotransposon Copia-like N-terminal domain-containing protein</fullName>
    </recommendedName>
</protein>
<comment type="caution">
    <text evidence="2">The sequence shown here is derived from an EMBL/GenBank/DDBJ whole genome shotgun (WGS) entry which is preliminary data.</text>
</comment>
<dbReference type="Proteomes" id="UP000233551">
    <property type="component" value="Unassembled WGS sequence"/>
</dbReference>
<organism evidence="2 3">
    <name type="scientific">Punica granatum</name>
    <name type="common">Pomegranate</name>
    <dbReference type="NCBI Taxonomy" id="22663"/>
    <lineage>
        <taxon>Eukaryota</taxon>
        <taxon>Viridiplantae</taxon>
        <taxon>Streptophyta</taxon>
        <taxon>Embryophyta</taxon>
        <taxon>Tracheophyta</taxon>
        <taxon>Spermatophyta</taxon>
        <taxon>Magnoliopsida</taxon>
        <taxon>eudicotyledons</taxon>
        <taxon>Gunneridae</taxon>
        <taxon>Pentapetalae</taxon>
        <taxon>rosids</taxon>
        <taxon>malvids</taxon>
        <taxon>Myrtales</taxon>
        <taxon>Lythraceae</taxon>
        <taxon>Punica</taxon>
    </lineage>
</organism>
<sequence length="210" mass="23045">MSADQTIAGTPANGGNQAQLTALLSPYTVTSSDSTGIQLINCKLNGDNYLTWSRLMRIALRAKNKIGFIDGTLPEPGEGDPNRALWVMANSTVVTWIANTLEKDLQPSIACIENARVIWDDLKQRFSQVTVAHSAIIAIDWVTREIPVGNSMGDWLLETIDRLQLEDNLRRRTLIPGKDKEETGRIEVGRIGHIGTEQGGSPRNQLGRAV</sequence>
<dbReference type="InterPro" id="IPR029472">
    <property type="entry name" value="Copia-like_N"/>
</dbReference>
<evidence type="ECO:0000313" key="3">
    <source>
        <dbReference type="Proteomes" id="UP000233551"/>
    </source>
</evidence>
<accession>A0A2I0JV84</accession>
<dbReference type="Pfam" id="PF14244">
    <property type="entry name" value="Retrotran_gag_3"/>
    <property type="match status" value="1"/>
</dbReference>
<evidence type="ECO:0000313" key="2">
    <source>
        <dbReference type="EMBL" id="PKI60227.1"/>
    </source>
</evidence>
<dbReference type="PANTHER" id="PTHR37610">
    <property type="entry name" value="CCHC-TYPE DOMAIN-CONTAINING PROTEIN"/>
    <property type="match status" value="1"/>
</dbReference>
<name>A0A2I0JV84_PUNGR</name>